<dbReference type="GO" id="GO:0006596">
    <property type="term" value="P:polyamine biosynthetic process"/>
    <property type="evidence" value="ECO:0007669"/>
    <property type="project" value="UniProtKB-UniRule"/>
</dbReference>
<organism evidence="6 7">
    <name type="scientific">Chitinimonas taiwanensis DSM 18899</name>
    <dbReference type="NCBI Taxonomy" id="1121279"/>
    <lineage>
        <taxon>Bacteria</taxon>
        <taxon>Pseudomonadati</taxon>
        <taxon>Pseudomonadota</taxon>
        <taxon>Betaproteobacteria</taxon>
        <taxon>Neisseriales</taxon>
        <taxon>Chitinibacteraceae</taxon>
        <taxon>Chitinimonas</taxon>
    </lineage>
</organism>
<dbReference type="RefSeq" id="WP_084658491.1">
    <property type="nucleotide sequence ID" value="NZ_FPKR01000008.1"/>
</dbReference>
<dbReference type="CDD" id="cd02440">
    <property type="entry name" value="AdoMet_MTases"/>
    <property type="match status" value="1"/>
</dbReference>
<keyword evidence="7" id="KW-1185">Reference proteome</keyword>
<comment type="similarity">
    <text evidence="1">Belongs to the spermidine/spermine synthase family.</text>
</comment>
<dbReference type="EMBL" id="FPKR01000008">
    <property type="protein sequence ID" value="SFZ77343.1"/>
    <property type="molecule type" value="Genomic_DNA"/>
</dbReference>
<name>A0A1K2HKN9_9NEIS</name>
<dbReference type="InterPro" id="IPR030374">
    <property type="entry name" value="PABS"/>
</dbReference>
<proteinExistence type="inferred from homology"/>
<dbReference type="OrthoDB" id="117774at2"/>
<dbReference type="Proteomes" id="UP000186513">
    <property type="component" value="Unassembled WGS sequence"/>
</dbReference>
<evidence type="ECO:0000259" key="5">
    <source>
        <dbReference type="PROSITE" id="PS51006"/>
    </source>
</evidence>
<dbReference type="InterPro" id="IPR029063">
    <property type="entry name" value="SAM-dependent_MTases_sf"/>
</dbReference>
<reference evidence="6 7" key="1">
    <citation type="submission" date="2016-11" db="EMBL/GenBank/DDBJ databases">
        <authorList>
            <person name="Jaros S."/>
            <person name="Januszkiewicz K."/>
            <person name="Wedrychowicz H."/>
        </authorList>
    </citation>
    <scope>NUCLEOTIDE SEQUENCE [LARGE SCALE GENOMIC DNA]</scope>
    <source>
        <strain evidence="6 7">DSM 18899</strain>
    </source>
</reference>
<protein>
    <submittedName>
        <fullName evidence="6">Spermidine synthase</fullName>
    </submittedName>
</protein>
<dbReference type="NCBIfam" id="NF003380">
    <property type="entry name" value="PRK04457.1"/>
    <property type="match status" value="1"/>
</dbReference>
<keyword evidence="2 4" id="KW-0808">Transferase</keyword>
<dbReference type="Gene3D" id="3.40.50.150">
    <property type="entry name" value="Vaccinia Virus protein VP39"/>
    <property type="match status" value="1"/>
</dbReference>
<evidence type="ECO:0000313" key="6">
    <source>
        <dbReference type="EMBL" id="SFZ77343.1"/>
    </source>
</evidence>
<evidence type="ECO:0000256" key="2">
    <source>
        <dbReference type="ARBA" id="ARBA00022679"/>
    </source>
</evidence>
<sequence>MRFGRRMHKSFADDVVVDVSEKDGIRSLHLGSEAIQSSMRVRDPIELVLGYSRCMFAFLLFREVPKQMVVIGLGGGSIPKFVHHHMPQTRVVAVELLPQVVSIARSMFCLPPDDERLQVVVGDGAAYIANLLDPVDIIMLDAFGPTGIAEALSTEDFFGRCRDRLTPDGTLLVNLWGSDPRFQVYVDRLSRAFDGQVLCLPARQRGNITALCFKRSSHNPSWSSLKERAAILEAHFPLEFSEFVTDLTRMNEHNDRRLAI</sequence>
<dbReference type="AlphaFoldDB" id="A0A1K2HKN9"/>
<dbReference type="STRING" id="1121279.SAMN02745887_02349"/>
<evidence type="ECO:0000256" key="1">
    <source>
        <dbReference type="ARBA" id="ARBA00007867"/>
    </source>
</evidence>
<keyword evidence="3 4" id="KW-0620">Polyamine biosynthesis</keyword>
<feature type="active site" description="Proton acceptor" evidence="4">
    <location>
        <position position="141"/>
    </location>
</feature>
<dbReference type="GO" id="GO:0016740">
    <property type="term" value="F:transferase activity"/>
    <property type="evidence" value="ECO:0007669"/>
    <property type="project" value="UniProtKB-UniRule"/>
</dbReference>
<evidence type="ECO:0000313" key="7">
    <source>
        <dbReference type="Proteomes" id="UP000186513"/>
    </source>
</evidence>
<evidence type="ECO:0000256" key="4">
    <source>
        <dbReference type="PROSITE-ProRule" id="PRU00354"/>
    </source>
</evidence>
<evidence type="ECO:0000256" key="3">
    <source>
        <dbReference type="ARBA" id="ARBA00023115"/>
    </source>
</evidence>
<dbReference type="PROSITE" id="PS51006">
    <property type="entry name" value="PABS_2"/>
    <property type="match status" value="1"/>
</dbReference>
<dbReference type="PANTHER" id="PTHR43317">
    <property type="entry name" value="THERMOSPERMINE SYNTHASE ACAULIS5"/>
    <property type="match status" value="1"/>
</dbReference>
<gene>
    <name evidence="6" type="ORF">SAMN02745887_02349</name>
</gene>
<dbReference type="SUPFAM" id="SSF53335">
    <property type="entry name" value="S-adenosyl-L-methionine-dependent methyltransferases"/>
    <property type="match status" value="1"/>
</dbReference>
<dbReference type="PANTHER" id="PTHR43317:SF1">
    <property type="entry name" value="THERMOSPERMINE SYNTHASE ACAULIS5"/>
    <property type="match status" value="1"/>
</dbReference>
<dbReference type="Pfam" id="PF01564">
    <property type="entry name" value="Spermine_synth"/>
    <property type="match status" value="1"/>
</dbReference>
<dbReference type="NCBIfam" id="NF037959">
    <property type="entry name" value="MFS_SpdSyn"/>
    <property type="match status" value="1"/>
</dbReference>
<feature type="domain" description="PABS" evidence="5">
    <location>
        <begin position="1"/>
        <end position="225"/>
    </location>
</feature>
<accession>A0A1K2HKN9</accession>